<evidence type="ECO:0000259" key="1">
    <source>
        <dbReference type="PROSITE" id="PS52015"/>
    </source>
</evidence>
<accession>A0A840FHT9</accession>
<dbReference type="GO" id="GO:0055085">
    <property type="term" value="P:transmembrane transport"/>
    <property type="evidence" value="ECO:0007669"/>
    <property type="project" value="InterPro"/>
</dbReference>
<dbReference type="SUPFAM" id="SSF74653">
    <property type="entry name" value="TolA/TonB C-terminal domain"/>
    <property type="match status" value="2"/>
</dbReference>
<dbReference type="EMBL" id="JACIEV010000010">
    <property type="protein sequence ID" value="MBB4155257.1"/>
    <property type="molecule type" value="Genomic_DNA"/>
</dbReference>
<feature type="domain" description="TonB C-terminal" evidence="1">
    <location>
        <begin position="270"/>
        <end position="362"/>
    </location>
</feature>
<evidence type="ECO:0000313" key="3">
    <source>
        <dbReference type="Proteomes" id="UP000529795"/>
    </source>
</evidence>
<dbReference type="RefSeq" id="WP_183986572.1">
    <property type="nucleotide sequence ID" value="NZ_JACIEV010000010.1"/>
</dbReference>
<sequence>MPLRLAALAFGLTQSATPVPPPIVTAPPVPERQLLAWMPGTVTCAGMAVQAVRMRRPYLALIYPFADQPKPVDYRFRLDASGRPLSIERVVTAGYVPYADDIGPSLAASRFSAGGERKDCRISYTARRTSYADTPVDDLISYTLNPIEGRLPREGWAAIFPATATCDKAPRPAPLNQVFPDFDKVAATPGVRDWTMLAYDLDAGGKPTGVRVLTGTGNAALNDAASVALEQSRYTNGPKTGCRFPYYRVAGVLEAPVPPEKESVWPVGATCPREIGWAKRPPLRYPDPYRKRSIEGWALIGFDVAPWGGTGAITVLASEPSADFGVAATQLIREGVVAVSKTGFTGCVERVRFAMGKPGMTPNTDGD</sequence>
<reference evidence="2 3" key="1">
    <citation type="submission" date="2020-08" db="EMBL/GenBank/DDBJ databases">
        <title>Genomic Encyclopedia of Type Strains, Phase IV (KMG-IV): sequencing the most valuable type-strain genomes for metagenomic binning, comparative biology and taxonomic classification.</title>
        <authorList>
            <person name="Goeker M."/>
        </authorList>
    </citation>
    <scope>NUCLEOTIDE SEQUENCE [LARGE SCALE GENOMIC DNA]</scope>
    <source>
        <strain evidence="2 3">YC6723</strain>
    </source>
</reference>
<organism evidence="2 3">
    <name type="scientific">Sphingomonas jinjuensis</name>
    <dbReference type="NCBI Taxonomy" id="535907"/>
    <lineage>
        <taxon>Bacteria</taxon>
        <taxon>Pseudomonadati</taxon>
        <taxon>Pseudomonadota</taxon>
        <taxon>Alphaproteobacteria</taxon>
        <taxon>Sphingomonadales</taxon>
        <taxon>Sphingomonadaceae</taxon>
        <taxon>Sphingomonas</taxon>
    </lineage>
</organism>
<dbReference type="AlphaFoldDB" id="A0A840FHT9"/>
<protein>
    <recommendedName>
        <fullName evidence="1">TonB C-terminal domain-containing protein</fullName>
    </recommendedName>
</protein>
<name>A0A840FHT9_9SPHN</name>
<dbReference type="PROSITE" id="PS52015">
    <property type="entry name" value="TONB_CTD"/>
    <property type="match status" value="2"/>
</dbReference>
<dbReference type="InterPro" id="IPR037682">
    <property type="entry name" value="TonB_C"/>
</dbReference>
<dbReference type="Gene3D" id="3.30.2420.10">
    <property type="entry name" value="TonB"/>
    <property type="match status" value="1"/>
</dbReference>
<proteinExistence type="predicted"/>
<keyword evidence="3" id="KW-1185">Reference proteome</keyword>
<dbReference type="Gene3D" id="3.30.1150.10">
    <property type="match status" value="1"/>
</dbReference>
<evidence type="ECO:0000313" key="2">
    <source>
        <dbReference type="EMBL" id="MBB4155257.1"/>
    </source>
</evidence>
<dbReference type="Proteomes" id="UP000529795">
    <property type="component" value="Unassembled WGS sequence"/>
</dbReference>
<comment type="caution">
    <text evidence="2">The sequence shown here is derived from an EMBL/GenBank/DDBJ whole genome shotgun (WGS) entry which is preliminary data.</text>
</comment>
<feature type="domain" description="TonB C-terminal" evidence="1">
    <location>
        <begin position="167"/>
        <end position="268"/>
    </location>
</feature>
<gene>
    <name evidence="2" type="ORF">GGQ80_003175</name>
</gene>